<evidence type="ECO:0000256" key="2">
    <source>
        <dbReference type="ARBA" id="ARBA00010596"/>
    </source>
</evidence>
<keyword evidence="10" id="KW-1185">Reference proteome</keyword>
<protein>
    <recommendedName>
        <fullName evidence="6">Protein YIP</fullName>
    </recommendedName>
</protein>
<evidence type="ECO:0000256" key="5">
    <source>
        <dbReference type="ARBA" id="ARBA00023136"/>
    </source>
</evidence>
<comment type="subcellular location">
    <subcellularLocation>
        <location evidence="6">Golgi apparatus membrane</location>
        <topology evidence="6">Multi-pass membrane protein</topology>
    </subcellularLocation>
    <subcellularLocation>
        <location evidence="1">Membrane</location>
        <topology evidence="1">Multi-pass membrane protein</topology>
    </subcellularLocation>
</comment>
<dbReference type="InterPro" id="IPR045231">
    <property type="entry name" value="Yip1/4-like"/>
</dbReference>
<dbReference type="Pfam" id="PF04893">
    <property type="entry name" value="Yip1"/>
    <property type="match status" value="1"/>
</dbReference>
<name>A0A4P9X877_9FUNG</name>
<proteinExistence type="inferred from homology"/>
<keyword evidence="3 6" id="KW-0812">Transmembrane</keyword>
<dbReference type="PANTHER" id="PTHR21236:SF1">
    <property type="entry name" value="PROTEIN YIPF6"/>
    <property type="match status" value="1"/>
</dbReference>
<dbReference type="GO" id="GO:0005802">
    <property type="term" value="C:trans-Golgi network"/>
    <property type="evidence" value="ECO:0007669"/>
    <property type="project" value="TreeGrafter"/>
</dbReference>
<evidence type="ECO:0000256" key="4">
    <source>
        <dbReference type="ARBA" id="ARBA00022989"/>
    </source>
</evidence>
<feature type="transmembrane region" description="Helical" evidence="6">
    <location>
        <begin position="120"/>
        <end position="139"/>
    </location>
</feature>
<dbReference type="STRING" id="1555241.A0A4P9X877"/>
<dbReference type="GO" id="GO:0000139">
    <property type="term" value="C:Golgi membrane"/>
    <property type="evidence" value="ECO:0007669"/>
    <property type="project" value="UniProtKB-SubCell"/>
</dbReference>
<evidence type="ECO:0000313" key="9">
    <source>
        <dbReference type="EMBL" id="RKP01473.1"/>
    </source>
</evidence>
<evidence type="ECO:0000256" key="3">
    <source>
        <dbReference type="ARBA" id="ARBA00022692"/>
    </source>
</evidence>
<evidence type="ECO:0000256" key="1">
    <source>
        <dbReference type="ARBA" id="ARBA00004141"/>
    </source>
</evidence>
<dbReference type="GO" id="GO:0006888">
    <property type="term" value="P:endoplasmic reticulum to Golgi vesicle-mediated transport"/>
    <property type="evidence" value="ECO:0007669"/>
    <property type="project" value="InterPro"/>
</dbReference>
<evidence type="ECO:0000259" key="8">
    <source>
        <dbReference type="Pfam" id="PF04893"/>
    </source>
</evidence>
<dbReference type="Proteomes" id="UP000274922">
    <property type="component" value="Unassembled WGS sequence"/>
</dbReference>
<dbReference type="PANTHER" id="PTHR21236">
    <property type="entry name" value="GOLGI MEMBRANE PROTEIN YIP1"/>
    <property type="match status" value="1"/>
</dbReference>
<comment type="similarity">
    <text evidence="2 6">Belongs to the YIP1 family.</text>
</comment>
<sequence>MATPGADAAARLSGSSSARPPAPGNRSTAPAAATSAHGPSTMTGFGREQMRTNANMDTLDEPVWDTFMRDFRNLWHKTRRVIVPYGDSNVLRDWDLWGPMILCLVLSVRLSVTAQESQKTGVFTSVFAIVCLGSVVVSINSKLLGGRISFFQSVCVLGYCIFPLVAASLVSLFVPSVLVRLIVTPIAFAWSTYASNNFLADTNLNRRKILAVYPIFLFYAVIAWMILISRSLLD</sequence>
<reference evidence="10" key="1">
    <citation type="journal article" date="2018" name="Nat. Microbiol.">
        <title>Leveraging single-cell genomics to expand the fungal tree of life.</title>
        <authorList>
            <person name="Ahrendt S.R."/>
            <person name="Quandt C.A."/>
            <person name="Ciobanu D."/>
            <person name="Clum A."/>
            <person name="Salamov A."/>
            <person name="Andreopoulos B."/>
            <person name="Cheng J.F."/>
            <person name="Woyke T."/>
            <person name="Pelin A."/>
            <person name="Henrissat B."/>
            <person name="Reynolds N.K."/>
            <person name="Benny G.L."/>
            <person name="Smith M.E."/>
            <person name="James T.Y."/>
            <person name="Grigoriev I.V."/>
        </authorList>
    </citation>
    <scope>NUCLEOTIDE SEQUENCE [LARGE SCALE GENOMIC DNA]</scope>
    <source>
        <strain evidence="10">ATCC 52028</strain>
    </source>
</reference>
<feature type="domain" description="Yip1" evidence="8">
    <location>
        <begin position="92"/>
        <end position="225"/>
    </location>
</feature>
<feature type="transmembrane region" description="Helical" evidence="6">
    <location>
        <begin position="178"/>
        <end position="199"/>
    </location>
</feature>
<evidence type="ECO:0000256" key="6">
    <source>
        <dbReference type="RuleBase" id="RU361264"/>
    </source>
</evidence>
<feature type="compositionally biased region" description="Low complexity" evidence="7">
    <location>
        <begin position="1"/>
        <end position="27"/>
    </location>
</feature>
<accession>A0A4P9X877</accession>
<keyword evidence="4 6" id="KW-1133">Transmembrane helix</keyword>
<gene>
    <name evidence="9" type="ORF">CXG81DRAFT_11955</name>
</gene>
<keyword evidence="5 6" id="KW-0472">Membrane</keyword>
<dbReference type="EMBL" id="ML014171">
    <property type="protein sequence ID" value="RKP01473.1"/>
    <property type="molecule type" value="Genomic_DNA"/>
</dbReference>
<evidence type="ECO:0000256" key="7">
    <source>
        <dbReference type="SAM" id="MobiDB-lite"/>
    </source>
</evidence>
<dbReference type="OrthoDB" id="411251at2759"/>
<dbReference type="AlphaFoldDB" id="A0A4P9X877"/>
<evidence type="ECO:0000313" key="10">
    <source>
        <dbReference type="Proteomes" id="UP000274922"/>
    </source>
</evidence>
<feature type="transmembrane region" description="Helical" evidence="6">
    <location>
        <begin position="151"/>
        <end position="172"/>
    </location>
</feature>
<feature type="region of interest" description="Disordered" evidence="7">
    <location>
        <begin position="1"/>
        <end position="47"/>
    </location>
</feature>
<organism evidence="9 10">
    <name type="scientific">Caulochytrium protostelioides</name>
    <dbReference type="NCBI Taxonomy" id="1555241"/>
    <lineage>
        <taxon>Eukaryota</taxon>
        <taxon>Fungi</taxon>
        <taxon>Fungi incertae sedis</taxon>
        <taxon>Chytridiomycota</taxon>
        <taxon>Chytridiomycota incertae sedis</taxon>
        <taxon>Chytridiomycetes</taxon>
        <taxon>Caulochytriales</taxon>
        <taxon>Caulochytriaceae</taxon>
        <taxon>Caulochytrium</taxon>
    </lineage>
</organism>
<comment type="caution">
    <text evidence="6">Lacks conserved residue(s) required for the propagation of feature annotation.</text>
</comment>
<dbReference type="InterPro" id="IPR006977">
    <property type="entry name" value="Yip1_dom"/>
</dbReference>
<feature type="transmembrane region" description="Helical" evidence="6">
    <location>
        <begin position="211"/>
        <end position="233"/>
    </location>
</feature>